<protein>
    <recommendedName>
        <fullName evidence="4">Secreted protein</fullName>
    </recommendedName>
</protein>
<feature type="chain" id="PRO_5043005606" description="Secreted protein" evidence="1">
    <location>
        <begin position="26"/>
        <end position="71"/>
    </location>
</feature>
<keyword evidence="3" id="KW-1185">Reference proteome</keyword>
<evidence type="ECO:0000313" key="2">
    <source>
        <dbReference type="EMBL" id="KAK7293116.1"/>
    </source>
</evidence>
<dbReference type="Proteomes" id="UP001359559">
    <property type="component" value="Unassembled WGS sequence"/>
</dbReference>
<keyword evidence="1" id="KW-0732">Signal</keyword>
<dbReference type="EMBL" id="JAYKXN010000004">
    <property type="protein sequence ID" value="KAK7293116.1"/>
    <property type="molecule type" value="Genomic_DNA"/>
</dbReference>
<evidence type="ECO:0008006" key="4">
    <source>
        <dbReference type="Google" id="ProtNLM"/>
    </source>
</evidence>
<name>A0AAN9J7W2_CLITE</name>
<dbReference type="AlphaFoldDB" id="A0AAN9J7W2"/>
<comment type="caution">
    <text evidence="2">The sequence shown here is derived from an EMBL/GenBank/DDBJ whole genome shotgun (WGS) entry which is preliminary data.</text>
</comment>
<feature type="signal peptide" evidence="1">
    <location>
        <begin position="1"/>
        <end position="25"/>
    </location>
</feature>
<evidence type="ECO:0000256" key="1">
    <source>
        <dbReference type="SAM" id="SignalP"/>
    </source>
</evidence>
<proteinExistence type="predicted"/>
<organism evidence="2 3">
    <name type="scientific">Clitoria ternatea</name>
    <name type="common">Butterfly pea</name>
    <dbReference type="NCBI Taxonomy" id="43366"/>
    <lineage>
        <taxon>Eukaryota</taxon>
        <taxon>Viridiplantae</taxon>
        <taxon>Streptophyta</taxon>
        <taxon>Embryophyta</taxon>
        <taxon>Tracheophyta</taxon>
        <taxon>Spermatophyta</taxon>
        <taxon>Magnoliopsida</taxon>
        <taxon>eudicotyledons</taxon>
        <taxon>Gunneridae</taxon>
        <taxon>Pentapetalae</taxon>
        <taxon>rosids</taxon>
        <taxon>fabids</taxon>
        <taxon>Fabales</taxon>
        <taxon>Fabaceae</taxon>
        <taxon>Papilionoideae</taxon>
        <taxon>50 kb inversion clade</taxon>
        <taxon>NPAAA clade</taxon>
        <taxon>indigoferoid/millettioid clade</taxon>
        <taxon>Phaseoleae</taxon>
        <taxon>Clitoria</taxon>
    </lineage>
</organism>
<reference evidence="2 3" key="1">
    <citation type="submission" date="2024-01" db="EMBL/GenBank/DDBJ databases">
        <title>The genomes of 5 underutilized Papilionoideae crops provide insights into root nodulation and disease resistance.</title>
        <authorList>
            <person name="Yuan L."/>
        </authorList>
    </citation>
    <scope>NUCLEOTIDE SEQUENCE [LARGE SCALE GENOMIC DNA]</scope>
    <source>
        <strain evidence="2">LY-2023</strain>
        <tissue evidence="2">Leaf</tissue>
    </source>
</reference>
<evidence type="ECO:0000313" key="3">
    <source>
        <dbReference type="Proteomes" id="UP001359559"/>
    </source>
</evidence>
<accession>A0AAN9J7W2</accession>
<sequence length="71" mass="8212">MKAQKLASLLYSLVQLPWFAPLSSTEPLLPLQNLSSPLPQHLAYSFVPVFRCNRNAFLKTRTARFFHFFLT</sequence>
<gene>
    <name evidence="2" type="ORF">RJT34_15977</name>
</gene>